<dbReference type="EMBL" id="RZGZ01000001">
    <property type="protein sequence ID" value="RUR03213.1"/>
    <property type="molecule type" value="Genomic_DNA"/>
</dbReference>
<proteinExistence type="predicted"/>
<dbReference type="RefSeq" id="WP_127046384.1">
    <property type="nucleotide sequence ID" value="NZ_RZGZ01000001.1"/>
</dbReference>
<reference evidence="1 2" key="1">
    <citation type="submission" date="2018-12" db="EMBL/GenBank/DDBJ databases">
        <authorList>
            <person name="Li F."/>
        </authorList>
    </citation>
    <scope>NUCLEOTIDE SEQUENCE [LARGE SCALE GENOMIC DNA]</scope>
    <source>
        <strain evidence="1 2">EGI 6500705</strain>
    </source>
</reference>
<dbReference type="Proteomes" id="UP000274909">
    <property type="component" value="Unassembled WGS sequence"/>
</dbReference>
<name>A0A3S0Y2I2_9MICO</name>
<dbReference type="OrthoDB" id="9950064at2"/>
<keyword evidence="2" id="KW-1185">Reference proteome</keyword>
<sequence length="102" mass="11393">MIEMTPERLDRLREALRAQRWVVARLHAVVSETARDIVARAEAEHWDSGAASLYRVRVAEVAEELNVARGFLARSMDAIDRALLFLATVQPAVPAMAGRVVR</sequence>
<evidence type="ECO:0000313" key="1">
    <source>
        <dbReference type="EMBL" id="RUR03213.1"/>
    </source>
</evidence>
<protein>
    <submittedName>
        <fullName evidence="1">Uncharacterized protein</fullName>
    </submittedName>
</protein>
<organism evidence="1 2">
    <name type="scientific">Labedella endophytica</name>
    <dbReference type="NCBI Taxonomy" id="1523160"/>
    <lineage>
        <taxon>Bacteria</taxon>
        <taxon>Bacillati</taxon>
        <taxon>Actinomycetota</taxon>
        <taxon>Actinomycetes</taxon>
        <taxon>Micrococcales</taxon>
        <taxon>Microbacteriaceae</taxon>
        <taxon>Labedella</taxon>
    </lineage>
</organism>
<comment type="caution">
    <text evidence="1">The sequence shown here is derived from an EMBL/GenBank/DDBJ whole genome shotgun (WGS) entry which is preliminary data.</text>
</comment>
<accession>A0A3S0Y2I2</accession>
<dbReference type="AlphaFoldDB" id="A0A3S0Y2I2"/>
<gene>
    <name evidence="1" type="ORF">ELQ94_01265</name>
</gene>
<evidence type="ECO:0000313" key="2">
    <source>
        <dbReference type="Proteomes" id="UP000274909"/>
    </source>
</evidence>